<dbReference type="GO" id="GO:0043916">
    <property type="term" value="F:DNA-7-methylguanine glycosylase activity"/>
    <property type="evidence" value="ECO:0007669"/>
    <property type="project" value="TreeGrafter"/>
</dbReference>
<dbReference type="GO" id="GO:0006307">
    <property type="term" value="P:DNA alkylation repair"/>
    <property type="evidence" value="ECO:0007669"/>
    <property type="project" value="TreeGrafter"/>
</dbReference>
<dbReference type="Gene3D" id="1.10.340.30">
    <property type="entry name" value="Hypothetical protein, domain 2"/>
    <property type="match status" value="1"/>
</dbReference>
<dbReference type="GO" id="GO:0032993">
    <property type="term" value="C:protein-DNA complex"/>
    <property type="evidence" value="ECO:0007669"/>
    <property type="project" value="TreeGrafter"/>
</dbReference>
<dbReference type="AlphaFoldDB" id="A0AAW1RHR4"/>
<dbReference type="PANTHER" id="PTHR43003:SF5">
    <property type="entry name" value="DNA-3-METHYLADENINE GLYCOSYLASE"/>
    <property type="match status" value="1"/>
</dbReference>
<dbReference type="Gene3D" id="1.10.1670.40">
    <property type="match status" value="1"/>
</dbReference>
<dbReference type="PANTHER" id="PTHR43003">
    <property type="entry name" value="DNA-3-METHYLADENINE GLYCOSYLASE"/>
    <property type="match status" value="1"/>
</dbReference>
<reference evidence="6 7" key="1">
    <citation type="journal article" date="2024" name="Nat. Commun.">
        <title>Phylogenomics reveals the evolutionary origins of lichenization in chlorophyte algae.</title>
        <authorList>
            <person name="Puginier C."/>
            <person name="Libourel C."/>
            <person name="Otte J."/>
            <person name="Skaloud P."/>
            <person name="Haon M."/>
            <person name="Grisel S."/>
            <person name="Petersen M."/>
            <person name="Berrin J.G."/>
            <person name="Delaux P.M."/>
            <person name="Dal Grande F."/>
            <person name="Keller J."/>
        </authorList>
    </citation>
    <scope>NUCLEOTIDE SEQUENCE [LARGE SCALE GENOMIC DNA]</scope>
    <source>
        <strain evidence="6 7">SAG 245.80</strain>
    </source>
</reference>
<sequence length="357" mass="36865">MQTGRKRKSALLPSEAAQTADAEAGALQPERRKLRSPASAEAATAEQPASSAPAALCTPPPKARMRRRAAAAPAAPTAQLVPLSSRVLSVTVAPAAAVPLPAWTCERLAAAAEHLRRVDSKLAPLVEEHGWPERLLPGPGVGSSAFTGLARTIVGQQLSWQVARVIFQRVQTACGACNEAALLEPEAVLGAPTGALRACGLSERKAAYILNLAGRFASGALSTARIAGMDDDALFAELSAIKGIGRWSVDMFAMFHCGRPDILPVGDLAVRKGFQTLYGLPAPPSVEQMEALAEPWRPYRSLGSFFMWKVPAAPRAPRTPKKAAKGGKAIAVAAAAAPASPASGGAVVTAVAAAVSS</sequence>
<name>A0AAW1RHR4_9CHLO</name>
<dbReference type="FunFam" id="1.10.340.30:FF:000004">
    <property type="entry name" value="DNA-3-methyladenine glycosylase II"/>
    <property type="match status" value="1"/>
</dbReference>
<dbReference type="InterPro" id="IPR011257">
    <property type="entry name" value="DNA_glycosylase"/>
</dbReference>
<feature type="region of interest" description="Disordered" evidence="4">
    <location>
        <begin position="1"/>
        <end position="76"/>
    </location>
</feature>
<dbReference type="InterPro" id="IPR003265">
    <property type="entry name" value="HhH-GPD_domain"/>
</dbReference>
<evidence type="ECO:0000313" key="6">
    <source>
        <dbReference type="EMBL" id="KAK9832826.1"/>
    </source>
</evidence>
<dbReference type="CDD" id="cd00056">
    <property type="entry name" value="ENDO3c"/>
    <property type="match status" value="1"/>
</dbReference>
<organism evidence="6 7">
    <name type="scientific">Elliptochloris bilobata</name>
    <dbReference type="NCBI Taxonomy" id="381761"/>
    <lineage>
        <taxon>Eukaryota</taxon>
        <taxon>Viridiplantae</taxon>
        <taxon>Chlorophyta</taxon>
        <taxon>core chlorophytes</taxon>
        <taxon>Trebouxiophyceae</taxon>
        <taxon>Trebouxiophyceae incertae sedis</taxon>
        <taxon>Elliptochloris clade</taxon>
        <taxon>Elliptochloris</taxon>
    </lineage>
</organism>
<gene>
    <name evidence="6" type="ORF">WJX81_004760</name>
</gene>
<dbReference type="GO" id="GO:0005634">
    <property type="term" value="C:nucleus"/>
    <property type="evidence" value="ECO:0007669"/>
    <property type="project" value="TreeGrafter"/>
</dbReference>
<keyword evidence="2" id="KW-0227">DNA damage</keyword>
<feature type="domain" description="HhH-GPD" evidence="5">
    <location>
        <begin position="154"/>
        <end position="315"/>
    </location>
</feature>
<evidence type="ECO:0000259" key="5">
    <source>
        <dbReference type="SMART" id="SM00478"/>
    </source>
</evidence>
<dbReference type="GO" id="GO:0006285">
    <property type="term" value="P:base-excision repair, AP site formation"/>
    <property type="evidence" value="ECO:0007669"/>
    <property type="project" value="TreeGrafter"/>
</dbReference>
<dbReference type="GO" id="GO:0032131">
    <property type="term" value="F:alkylated DNA binding"/>
    <property type="evidence" value="ECO:0007669"/>
    <property type="project" value="TreeGrafter"/>
</dbReference>
<keyword evidence="3" id="KW-0234">DNA repair</keyword>
<evidence type="ECO:0000256" key="2">
    <source>
        <dbReference type="ARBA" id="ARBA00022763"/>
    </source>
</evidence>
<keyword evidence="7" id="KW-1185">Reference proteome</keyword>
<evidence type="ECO:0000256" key="1">
    <source>
        <dbReference type="ARBA" id="ARBA00010817"/>
    </source>
</evidence>
<dbReference type="EMBL" id="JALJOU010000038">
    <property type="protein sequence ID" value="KAK9832826.1"/>
    <property type="molecule type" value="Genomic_DNA"/>
</dbReference>
<feature type="compositionally biased region" description="Low complexity" evidence="4">
    <location>
        <begin position="16"/>
        <end position="26"/>
    </location>
</feature>
<feature type="compositionally biased region" description="Low complexity" evidence="4">
    <location>
        <begin position="36"/>
        <end position="55"/>
    </location>
</feature>
<accession>A0AAW1RHR4</accession>
<evidence type="ECO:0000256" key="4">
    <source>
        <dbReference type="SAM" id="MobiDB-lite"/>
    </source>
</evidence>
<comment type="caution">
    <text evidence="6">The sequence shown here is derived from an EMBL/GenBank/DDBJ whole genome shotgun (WGS) entry which is preliminary data.</text>
</comment>
<dbReference type="GO" id="GO:0008725">
    <property type="term" value="F:DNA-3-methyladenine glycosylase activity"/>
    <property type="evidence" value="ECO:0007669"/>
    <property type="project" value="TreeGrafter"/>
</dbReference>
<proteinExistence type="inferred from homology"/>
<evidence type="ECO:0000256" key="3">
    <source>
        <dbReference type="ARBA" id="ARBA00023204"/>
    </source>
</evidence>
<dbReference type="SMART" id="SM00478">
    <property type="entry name" value="ENDO3c"/>
    <property type="match status" value="1"/>
</dbReference>
<evidence type="ECO:0000313" key="7">
    <source>
        <dbReference type="Proteomes" id="UP001445335"/>
    </source>
</evidence>
<dbReference type="SUPFAM" id="SSF48150">
    <property type="entry name" value="DNA-glycosylase"/>
    <property type="match status" value="1"/>
</dbReference>
<protein>
    <recommendedName>
        <fullName evidence="5">HhH-GPD domain-containing protein</fullName>
    </recommendedName>
</protein>
<dbReference type="InterPro" id="IPR051912">
    <property type="entry name" value="Alkylbase_DNA_Glycosylase/TA"/>
</dbReference>
<comment type="similarity">
    <text evidence="1">Belongs to the alkylbase DNA glycosidase AlkA family.</text>
</comment>
<dbReference type="Proteomes" id="UP001445335">
    <property type="component" value="Unassembled WGS sequence"/>
</dbReference>
<dbReference type="Pfam" id="PF00730">
    <property type="entry name" value="HhH-GPD"/>
    <property type="match status" value="1"/>
</dbReference>